<dbReference type="AlphaFoldDB" id="A0A4R5PB86"/>
<evidence type="ECO:0000313" key="2">
    <source>
        <dbReference type="Proteomes" id="UP000295627"/>
    </source>
</evidence>
<gene>
    <name evidence="1" type="ORF">EJ571_08615</name>
</gene>
<comment type="caution">
    <text evidence="1">The sequence shown here is derived from an EMBL/GenBank/DDBJ whole genome shotgun (WGS) entry which is preliminary data.</text>
</comment>
<protein>
    <submittedName>
        <fullName evidence="1">Uncharacterized protein</fullName>
    </submittedName>
</protein>
<accession>A0A4R5PB86</accession>
<dbReference type="Proteomes" id="UP000295627">
    <property type="component" value="Unassembled WGS sequence"/>
</dbReference>
<sequence length="92" mass="9628">MLRPPLPKVGATLPRLNRNVPRPVRAPALASIRRLPYPAIVTPASLTSLIADSGLAAVPAALQRALTFYPVAQLVATFSTGCRVSTAIGRTA</sequence>
<proteinExistence type="predicted"/>
<evidence type="ECO:0000313" key="1">
    <source>
        <dbReference type="EMBL" id="TDH22013.1"/>
    </source>
</evidence>
<dbReference type="EMBL" id="RXLR01000014">
    <property type="protein sequence ID" value="TDH22013.1"/>
    <property type="molecule type" value="Genomic_DNA"/>
</dbReference>
<organism evidence="1 2">
    <name type="scientific">Mycobacteroides franklinii</name>
    <dbReference type="NCBI Taxonomy" id="948102"/>
    <lineage>
        <taxon>Bacteria</taxon>
        <taxon>Bacillati</taxon>
        <taxon>Actinomycetota</taxon>
        <taxon>Actinomycetes</taxon>
        <taxon>Mycobacteriales</taxon>
        <taxon>Mycobacteriaceae</taxon>
        <taxon>Mycobacteroides</taxon>
    </lineage>
</organism>
<dbReference type="RefSeq" id="WP_078333224.1">
    <property type="nucleotide sequence ID" value="NZ_MAFQ01000003.1"/>
</dbReference>
<reference evidence="1 2" key="1">
    <citation type="journal article" date="2019" name="Sci. Rep.">
        <title>Extended insight into the Mycobacterium chelonae-abscessus complex through whole genome sequencing of Mycobacterium salmoniphilum outbreak and Mycobacterium salmoniphilum-like strains.</title>
        <authorList>
            <person name="Behra P.R.K."/>
            <person name="Das S."/>
            <person name="Pettersson B.M.F."/>
            <person name="Shirreff L."/>
            <person name="DuCote T."/>
            <person name="Jacobsson K.G."/>
            <person name="Ennis D.G."/>
            <person name="Kirsebom L.A."/>
        </authorList>
    </citation>
    <scope>NUCLEOTIDE SEQUENCE [LARGE SCALE GENOMIC DNA]</scope>
    <source>
        <strain evidence="1 2">DSM 45524</strain>
    </source>
</reference>
<name>A0A4R5PB86_9MYCO</name>